<keyword evidence="3" id="KW-0143">Chaperone</keyword>
<name>A0A2N8SXB5_STUST</name>
<comment type="caution">
    <text evidence="5">The sequence shown here is derived from an EMBL/GenBank/DDBJ whole genome shotgun (WGS) entry which is preliminary data.</text>
</comment>
<organism evidence="5 6">
    <name type="scientific">Stutzerimonas stutzeri</name>
    <name type="common">Pseudomonas stutzeri</name>
    <dbReference type="NCBI Taxonomy" id="316"/>
    <lineage>
        <taxon>Bacteria</taxon>
        <taxon>Pseudomonadati</taxon>
        <taxon>Pseudomonadota</taxon>
        <taxon>Gammaproteobacteria</taxon>
        <taxon>Pseudomonadales</taxon>
        <taxon>Pseudomonadaceae</taxon>
        <taxon>Stutzerimonas</taxon>
    </lineage>
</organism>
<sequence>MLILDRIVGQASDPRIAERLHTLEHAGQVETLSLSVADIQRRRLRLLSDRGTDCAIRLERHQQLSNGAVLVLEGERAIVVQTEASRYLELFARDAAAALELGYFAGNMHWKVRFAGERLQVLLAGAEADYLERLAPLLADGRVERCPA</sequence>
<dbReference type="SUPFAM" id="SSF69287">
    <property type="entry name" value="Urease metallochaperone UreE, N-terminal domain"/>
    <property type="match status" value="1"/>
</dbReference>
<proteinExistence type="predicted"/>
<dbReference type="Gene3D" id="2.60.260.20">
    <property type="entry name" value="Urease metallochaperone UreE, N-terminal domain"/>
    <property type="match status" value="1"/>
</dbReference>
<evidence type="ECO:0000256" key="1">
    <source>
        <dbReference type="ARBA" id="ARBA00022490"/>
    </source>
</evidence>
<dbReference type="NCBIfam" id="NF009752">
    <property type="entry name" value="PRK13261.1-2"/>
    <property type="match status" value="1"/>
</dbReference>
<dbReference type="PIRSF" id="PIRSF036402">
    <property type="entry name" value="Ureas_acces_UreE"/>
    <property type="match status" value="1"/>
</dbReference>
<dbReference type="Proteomes" id="UP000236023">
    <property type="component" value="Unassembled WGS sequence"/>
</dbReference>
<keyword evidence="2" id="KW-0533">Nickel</keyword>
<evidence type="ECO:0000313" key="5">
    <source>
        <dbReference type="EMBL" id="PNG07133.1"/>
    </source>
</evidence>
<dbReference type="AlphaFoldDB" id="A0A2N8SXB5"/>
<dbReference type="SMART" id="SM00988">
    <property type="entry name" value="UreE_N"/>
    <property type="match status" value="1"/>
</dbReference>
<keyword evidence="1" id="KW-0963">Cytoplasm</keyword>
<gene>
    <name evidence="5" type="ORF">CXK94_16995</name>
</gene>
<accession>A0A2N8SXB5</accession>
<dbReference type="GO" id="GO:0005737">
    <property type="term" value="C:cytoplasm"/>
    <property type="evidence" value="ECO:0007669"/>
    <property type="project" value="InterPro"/>
</dbReference>
<evidence type="ECO:0000313" key="6">
    <source>
        <dbReference type="Proteomes" id="UP000236023"/>
    </source>
</evidence>
<dbReference type="Pfam" id="PF02814">
    <property type="entry name" value="UreE_N"/>
    <property type="match status" value="1"/>
</dbReference>
<dbReference type="EMBL" id="POUT01000010">
    <property type="protein sequence ID" value="PNG07133.1"/>
    <property type="molecule type" value="Genomic_DNA"/>
</dbReference>
<feature type="domain" description="UreE urease accessory N-terminal" evidence="4">
    <location>
        <begin position="16"/>
        <end position="78"/>
    </location>
</feature>
<protein>
    <submittedName>
        <fullName evidence="5">Urease accessory protein UreE</fullName>
    </submittedName>
</protein>
<dbReference type="InterPro" id="IPR012406">
    <property type="entry name" value="UreE"/>
</dbReference>
<reference evidence="5 6" key="1">
    <citation type="submission" date="2018-01" db="EMBL/GenBank/DDBJ databases">
        <title>Denitrification phenotypes of diverse strains of Pseudomonas stutzeri.</title>
        <authorList>
            <person name="Milligan D.A."/>
            <person name="Bergaust L."/>
            <person name="Bakken L.R."/>
            <person name="Frostegard A."/>
        </authorList>
    </citation>
    <scope>NUCLEOTIDE SEQUENCE [LARGE SCALE GENOMIC DNA]</scope>
    <source>
        <strain evidence="5 6">24a75</strain>
    </source>
</reference>
<evidence type="ECO:0000256" key="3">
    <source>
        <dbReference type="ARBA" id="ARBA00023186"/>
    </source>
</evidence>
<dbReference type="InterPro" id="IPR004029">
    <property type="entry name" value="UreE_N"/>
</dbReference>
<dbReference type="GO" id="GO:0016151">
    <property type="term" value="F:nickel cation binding"/>
    <property type="evidence" value="ECO:0007669"/>
    <property type="project" value="InterPro"/>
</dbReference>
<evidence type="ECO:0000259" key="4">
    <source>
        <dbReference type="SMART" id="SM00988"/>
    </source>
</evidence>
<evidence type="ECO:0000256" key="2">
    <source>
        <dbReference type="ARBA" id="ARBA00022596"/>
    </source>
</evidence>
<dbReference type="GO" id="GO:0006457">
    <property type="term" value="P:protein folding"/>
    <property type="evidence" value="ECO:0007669"/>
    <property type="project" value="InterPro"/>
</dbReference>
<dbReference type="RefSeq" id="WP_102895220.1">
    <property type="nucleotide sequence ID" value="NZ_JAMOHU010000055.1"/>
</dbReference>
<dbReference type="InterPro" id="IPR036118">
    <property type="entry name" value="UreE_N_sf"/>
</dbReference>